<gene>
    <name evidence="1" type="ORF">PVE_R1G2326</name>
</gene>
<accession>A0A1D3JW18</accession>
<evidence type="ECO:0000313" key="2">
    <source>
        <dbReference type="Proteomes" id="UP000245431"/>
    </source>
</evidence>
<sequence length="73" mass="7709">MPWRTRWLGSTPARSWPAYSITPRLTSARSARTSPEIALSVVLLPAPLAPSKATIAPLGTLSDTPATARIAPS</sequence>
<dbReference type="EMBL" id="LT599583">
    <property type="protein sequence ID" value="SBW80212.1"/>
    <property type="molecule type" value="Genomic_DNA"/>
</dbReference>
<dbReference type="AlphaFoldDB" id="A0A1D3JW18"/>
<reference evidence="2" key="1">
    <citation type="submission" date="2016-07" db="EMBL/GenBank/DDBJ databases">
        <authorList>
            <person name="Florea S."/>
            <person name="Webb J.S."/>
            <person name="Jaromczyk J."/>
            <person name="Schardl C.L."/>
        </authorList>
    </citation>
    <scope>NUCLEOTIDE SEQUENCE [LARGE SCALE GENOMIC DNA]</scope>
    <source>
        <strain evidence="2">1YdBTEX2</strain>
    </source>
</reference>
<dbReference type="Proteomes" id="UP000245431">
    <property type="component" value="Chromosome PVE_r1"/>
</dbReference>
<organism evidence="1 2">
    <name type="scientific">Pseudomonas veronii 1YdBTEX2</name>
    <dbReference type="NCBI Taxonomy" id="1295141"/>
    <lineage>
        <taxon>Bacteria</taxon>
        <taxon>Pseudomonadati</taxon>
        <taxon>Pseudomonadota</taxon>
        <taxon>Gammaproteobacteria</taxon>
        <taxon>Pseudomonadales</taxon>
        <taxon>Pseudomonadaceae</taxon>
        <taxon>Pseudomonas</taxon>
    </lineage>
</organism>
<proteinExistence type="predicted"/>
<evidence type="ECO:0000313" key="1">
    <source>
        <dbReference type="EMBL" id="SBW80212.1"/>
    </source>
</evidence>
<protein>
    <submittedName>
        <fullName evidence="1">Uncharacterized protein</fullName>
    </submittedName>
</protein>
<name>A0A1D3JW18_PSEVE</name>